<proteinExistence type="predicted"/>
<dbReference type="STRING" id="31246.A0A183P587"/>
<evidence type="ECO:0000313" key="2">
    <source>
        <dbReference type="Proteomes" id="UP000269396"/>
    </source>
</evidence>
<accession>A0A183P587</accession>
<dbReference type="Proteomes" id="UP000269396">
    <property type="component" value="Unassembled WGS sequence"/>
</dbReference>
<feature type="non-terminal residue" evidence="1">
    <location>
        <position position="656"/>
    </location>
</feature>
<dbReference type="EMBL" id="UZAL01029777">
    <property type="protein sequence ID" value="VDP50328.1"/>
    <property type="molecule type" value="Genomic_DNA"/>
</dbReference>
<dbReference type="PANTHER" id="PTHR14374:SF0">
    <property type="entry name" value="TRAFFICKING PROTEIN PARTICLE COMPLEX SUBUNIT 11"/>
    <property type="match status" value="1"/>
</dbReference>
<feature type="non-terminal residue" evidence="1">
    <location>
        <position position="1"/>
    </location>
</feature>
<reference evidence="1 2" key="1">
    <citation type="submission" date="2018-11" db="EMBL/GenBank/DDBJ databases">
        <authorList>
            <consortium name="Pathogen Informatics"/>
        </authorList>
    </citation>
    <scope>NUCLEOTIDE SEQUENCE [LARGE SCALE GENOMIC DNA]</scope>
    <source>
        <strain>Denwood</strain>
        <strain evidence="2">Zambia</strain>
    </source>
</reference>
<name>A0A183P587_9TREM</name>
<protein>
    <submittedName>
        <fullName evidence="1">Uncharacterized protein</fullName>
    </submittedName>
</protein>
<evidence type="ECO:0000313" key="1">
    <source>
        <dbReference type="EMBL" id="VDP50328.1"/>
    </source>
</evidence>
<dbReference type="AlphaFoldDB" id="A0A183P587"/>
<keyword evidence="2" id="KW-1185">Reference proteome</keyword>
<dbReference type="InterPro" id="IPR025876">
    <property type="entry name" value="TRAPPC11_C"/>
</dbReference>
<organism evidence="1 2">
    <name type="scientific">Schistosoma mattheei</name>
    <dbReference type="NCBI Taxonomy" id="31246"/>
    <lineage>
        <taxon>Eukaryota</taxon>
        <taxon>Metazoa</taxon>
        <taxon>Spiralia</taxon>
        <taxon>Lophotrochozoa</taxon>
        <taxon>Platyhelminthes</taxon>
        <taxon>Trematoda</taxon>
        <taxon>Digenea</taxon>
        <taxon>Strigeidida</taxon>
        <taxon>Schistosomatoidea</taxon>
        <taxon>Schistosomatidae</taxon>
        <taxon>Schistosoma</taxon>
    </lineage>
</organism>
<gene>
    <name evidence="1" type="ORF">SMTD_LOCUS9523</name>
</gene>
<dbReference type="Pfam" id="PF12742">
    <property type="entry name" value="Gryzun-like"/>
    <property type="match status" value="1"/>
</dbReference>
<sequence length="656" mass="73802">ECPTSSLNTPPSTINKPLIGNFSTHQTSQTWSSKFILDSKEKFKVILLCLNPDVLGNQIKVDSIHLCLSPPMVNCHKDIDELILCTVSWQWNTKSDYHPYVSGRKTIGHKHHNLKKQHDVLHDNVNTISNNNCGLWCKEVVLSVPERRMQKNPIKIESNGFIINHGFPNLPPDWDIIDSRIRTEMHHPSSGLEITMPENVCILANEISQIKLTIRNPTLSDCTKLNLTVRLIPREKDSTEFSDNASNTSTTVSTTTMITNPTVIDNYIIVGSSSELISHISAKNINSSQKSSSAYFTKKLDDIPSNQSISVTISLCCSSPSLVSNNNQTLSCYLTFSTKILPCEYPDYLLSLSDSLTTETALVYNVIHESVKSNNMELSNINNHLVQNIMDQNAMVIQCTQNIETNITILSPFELDYKLLSLTQHPIKSLIVNDAFLLLFKLTNTADCELEIHDIQLEVANEISCGSDSHNTCIKNSMYNYRSVIKIVVSTRDHDNMKPYIATTKFTLPTIPVLSLPIQISAELPAYGVMLTPFPITFILSNKTIYPQEAVFQLESIHGFMFSGQQKLKLRLLPDSPHYLNYTLLPLVSGNLKLPRLHVMLERYATLTSNTQNDQPDIHIQLEENLLRQVPTHLIVIPSTDGFLKSSEKNPTFNQE</sequence>
<dbReference type="PANTHER" id="PTHR14374">
    <property type="entry name" value="FOIE GRAS"/>
    <property type="match status" value="1"/>
</dbReference>